<reference evidence="2 3" key="1">
    <citation type="submission" date="2019-03" db="EMBL/GenBank/DDBJ databases">
        <title>First draft genome of Liparis tanakae, snailfish: a comprehensive survey of snailfish specific genes.</title>
        <authorList>
            <person name="Kim W."/>
            <person name="Song I."/>
            <person name="Jeong J.-H."/>
            <person name="Kim D."/>
            <person name="Kim S."/>
            <person name="Ryu S."/>
            <person name="Song J.Y."/>
            <person name="Lee S.K."/>
        </authorList>
    </citation>
    <scope>NUCLEOTIDE SEQUENCE [LARGE SCALE GENOMIC DNA]</scope>
    <source>
        <tissue evidence="2">Muscle</tissue>
    </source>
</reference>
<organism evidence="2 3">
    <name type="scientific">Liparis tanakae</name>
    <name type="common">Tanaka's snailfish</name>
    <dbReference type="NCBI Taxonomy" id="230148"/>
    <lineage>
        <taxon>Eukaryota</taxon>
        <taxon>Metazoa</taxon>
        <taxon>Chordata</taxon>
        <taxon>Craniata</taxon>
        <taxon>Vertebrata</taxon>
        <taxon>Euteleostomi</taxon>
        <taxon>Actinopterygii</taxon>
        <taxon>Neopterygii</taxon>
        <taxon>Teleostei</taxon>
        <taxon>Neoteleostei</taxon>
        <taxon>Acanthomorphata</taxon>
        <taxon>Eupercaria</taxon>
        <taxon>Perciformes</taxon>
        <taxon>Cottioidei</taxon>
        <taxon>Cottales</taxon>
        <taxon>Liparidae</taxon>
        <taxon>Liparis</taxon>
    </lineage>
</organism>
<protein>
    <submittedName>
        <fullName evidence="2">Uncharacterized protein</fullName>
    </submittedName>
</protein>
<accession>A0A4Z2EW62</accession>
<dbReference type="AlphaFoldDB" id="A0A4Z2EW62"/>
<evidence type="ECO:0000313" key="3">
    <source>
        <dbReference type="Proteomes" id="UP000314294"/>
    </source>
</evidence>
<proteinExistence type="predicted"/>
<name>A0A4Z2EW62_9TELE</name>
<feature type="region of interest" description="Disordered" evidence="1">
    <location>
        <begin position="1"/>
        <end position="25"/>
    </location>
</feature>
<sequence>MRTGTRRLGHLEPLRASRATDRSMTRAQWISATRQTRSREGKQLCSACFGRNSLAWRRKKIYESTRLTSTPTRGTRAPSRSWIASPFLTRIRWRKRQKTWAPTSSNWPPFADPHIHKTMLRHDLFSSGETNGTFWKPYMGCGRRV</sequence>
<gene>
    <name evidence="2" type="ORF">EYF80_056795</name>
</gene>
<evidence type="ECO:0000256" key="1">
    <source>
        <dbReference type="SAM" id="MobiDB-lite"/>
    </source>
</evidence>
<keyword evidence="3" id="KW-1185">Reference proteome</keyword>
<dbReference type="Proteomes" id="UP000314294">
    <property type="component" value="Unassembled WGS sequence"/>
</dbReference>
<dbReference type="EMBL" id="SRLO01002381">
    <property type="protein sequence ID" value="TNN33039.1"/>
    <property type="molecule type" value="Genomic_DNA"/>
</dbReference>
<evidence type="ECO:0000313" key="2">
    <source>
        <dbReference type="EMBL" id="TNN33039.1"/>
    </source>
</evidence>
<comment type="caution">
    <text evidence="2">The sequence shown here is derived from an EMBL/GenBank/DDBJ whole genome shotgun (WGS) entry which is preliminary data.</text>
</comment>
<feature type="compositionally biased region" description="Basic and acidic residues" evidence="1">
    <location>
        <begin position="9"/>
        <end position="24"/>
    </location>
</feature>